<keyword evidence="2" id="KW-1185">Reference proteome</keyword>
<comment type="caution">
    <text evidence="1">The sequence shown here is derived from an EMBL/GenBank/DDBJ whole genome shotgun (WGS) entry which is preliminary data.</text>
</comment>
<evidence type="ECO:0000313" key="1">
    <source>
        <dbReference type="EMBL" id="KAK4731720.1"/>
    </source>
</evidence>
<evidence type="ECO:0000313" key="2">
    <source>
        <dbReference type="Proteomes" id="UP001311915"/>
    </source>
</evidence>
<dbReference type="PANTHER" id="PTHR33233">
    <property type="entry name" value="ENDONUCLEASE/EXONUCLEASE/PHOSPHATASE"/>
    <property type="match status" value="1"/>
</dbReference>
<organism evidence="1 2">
    <name type="scientific">Solanum pinnatisectum</name>
    <name type="common">tansyleaf nightshade</name>
    <dbReference type="NCBI Taxonomy" id="50273"/>
    <lineage>
        <taxon>Eukaryota</taxon>
        <taxon>Viridiplantae</taxon>
        <taxon>Streptophyta</taxon>
        <taxon>Embryophyta</taxon>
        <taxon>Tracheophyta</taxon>
        <taxon>Spermatophyta</taxon>
        <taxon>Magnoliopsida</taxon>
        <taxon>eudicotyledons</taxon>
        <taxon>Gunneridae</taxon>
        <taxon>Pentapetalae</taxon>
        <taxon>asterids</taxon>
        <taxon>lamiids</taxon>
        <taxon>Solanales</taxon>
        <taxon>Solanaceae</taxon>
        <taxon>Solanoideae</taxon>
        <taxon>Solaneae</taxon>
        <taxon>Solanum</taxon>
    </lineage>
</organism>
<dbReference type="AlphaFoldDB" id="A0AAV9M4A5"/>
<name>A0AAV9M4A5_9SOLN</name>
<gene>
    <name evidence="1" type="ORF">R3W88_024708</name>
</gene>
<sequence length="58" mass="6607">MPIIMKLWTDDFDFHAEILQTIPIWVRLPNLPLNSWGMDSLSRIGSGLAVPLYLTIVP</sequence>
<reference evidence="1 2" key="1">
    <citation type="submission" date="2023-10" db="EMBL/GenBank/DDBJ databases">
        <title>Genome-Wide Identification Analysis in wild type Solanum Pinnatisectum Reveals Some Genes Defensing Phytophthora Infestans.</title>
        <authorList>
            <person name="Sun C."/>
        </authorList>
    </citation>
    <scope>NUCLEOTIDE SEQUENCE [LARGE SCALE GENOMIC DNA]</scope>
    <source>
        <strain evidence="1">LQN</strain>
        <tissue evidence="1">Leaf</tissue>
    </source>
</reference>
<dbReference type="PANTHER" id="PTHR33233:SF17">
    <property type="entry name" value="DUF4283 DOMAIN-CONTAINING PROTEIN"/>
    <property type="match status" value="1"/>
</dbReference>
<protein>
    <recommendedName>
        <fullName evidence="3">DUF4283 domain-containing protein</fullName>
    </recommendedName>
</protein>
<proteinExistence type="predicted"/>
<dbReference type="EMBL" id="JAWPEI010000003">
    <property type="protein sequence ID" value="KAK4731720.1"/>
    <property type="molecule type" value="Genomic_DNA"/>
</dbReference>
<dbReference type="Proteomes" id="UP001311915">
    <property type="component" value="Unassembled WGS sequence"/>
</dbReference>
<accession>A0AAV9M4A5</accession>
<evidence type="ECO:0008006" key="3">
    <source>
        <dbReference type="Google" id="ProtNLM"/>
    </source>
</evidence>